<evidence type="ECO:0000313" key="3">
    <source>
        <dbReference type="Proteomes" id="UP000735302"/>
    </source>
</evidence>
<organism evidence="2 3">
    <name type="scientific">Plakobranchus ocellatus</name>
    <dbReference type="NCBI Taxonomy" id="259542"/>
    <lineage>
        <taxon>Eukaryota</taxon>
        <taxon>Metazoa</taxon>
        <taxon>Spiralia</taxon>
        <taxon>Lophotrochozoa</taxon>
        <taxon>Mollusca</taxon>
        <taxon>Gastropoda</taxon>
        <taxon>Heterobranchia</taxon>
        <taxon>Euthyneura</taxon>
        <taxon>Panpulmonata</taxon>
        <taxon>Sacoglossa</taxon>
        <taxon>Placobranchoidea</taxon>
        <taxon>Plakobranchidae</taxon>
        <taxon>Plakobranchus</taxon>
    </lineage>
</organism>
<feature type="chain" id="PRO_5043943580" evidence="1">
    <location>
        <begin position="21"/>
        <end position="126"/>
    </location>
</feature>
<protein>
    <submittedName>
        <fullName evidence="2">Uncharacterized protein</fullName>
    </submittedName>
</protein>
<sequence>MTSAVLSAALVLLAAVAVSSSPCTDVCSGTCGTAKQACDLTGFLGDICGVNLNVCNQVCGAVCNCVDTCGASCGGKLTECRGDGSNPLSILPCNLQFANCNVLCNAQCSVTTAAGVFSQITGQGAP</sequence>
<keyword evidence="1" id="KW-0732">Signal</keyword>
<accession>A0AAV4CH94</accession>
<proteinExistence type="predicted"/>
<name>A0AAV4CH94_9GAST</name>
<keyword evidence="3" id="KW-1185">Reference proteome</keyword>
<evidence type="ECO:0000256" key="1">
    <source>
        <dbReference type="SAM" id="SignalP"/>
    </source>
</evidence>
<dbReference type="EMBL" id="BLXT01006573">
    <property type="protein sequence ID" value="GFO32230.1"/>
    <property type="molecule type" value="Genomic_DNA"/>
</dbReference>
<reference evidence="2 3" key="1">
    <citation type="journal article" date="2021" name="Elife">
        <title>Chloroplast acquisition without the gene transfer in kleptoplastic sea slugs, Plakobranchus ocellatus.</title>
        <authorList>
            <person name="Maeda T."/>
            <person name="Takahashi S."/>
            <person name="Yoshida T."/>
            <person name="Shimamura S."/>
            <person name="Takaki Y."/>
            <person name="Nagai Y."/>
            <person name="Toyoda A."/>
            <person name="Suzuki Y."/>
            <person name="Arimoto A."/>
            <person name="Ishii H."/>
            <person name="Satoh N."/>
            <person name="Nishiyama T."/>
            <person name="Hasebe M."/>
            <person name="Maruyama T."/>
            <person name="Minagawa J."/>
            <person name="Obokata J."/>
            <person name="Shigenobu S."/>
        </authorList>
    </citation>
    <scope>NUCLEOTIDE SEQUENCE [LARGE SCALE GENOMIC DNA]</scope>
</reference>
<comment type="caution">
    <text evidence="2">The sequence shown here is derived from an EMBL/GenBank/DDBJ whole genome shotgun (WGS) entry which is preliminary data.</text>
</comment>
<feature type="signal peptide" evidence="1">
    <location>
        <begin position="1"/>
        <end position="20"/>
    </location>
</feature>
<dbReference type="AlphaFoldDB" id="A0AAV4CH94"/>
<gene>
    <name evidence="2" type="ORF">PoB_005873500</name>
</gene>
<dbReference type="Proteomes" id="UP000735302">
    <property type="component" value="Unassembled WGS sequence"/>
</dbReference>
<evidence type="ECO:0000313" key="2">
    <source>
        <dbReference type="EMBL" id="GFO32230.1"/>
    </source>
</evidence>